<proteinExistence type="predicted"/>
<organism evidence="1 2">
    <name type="scientific">Persea americana</name>
    <name type="common">Avocado</name>
    <dbReference type="NCBI Taxonomy" id="3435"/>
    <lineage>
        <taxon>Eukaryota</taxon>
        <taxon>Viridiplantae</taxon>
        <taxon>Streptophyta</taxon>
        <taxon>Embryophyta</taxon>
        <taxon>Tracheophyta</taxon>
        <taxon>Spermatophyta</taxon>
        <taxon>Magnoliopsida</taxon>
        <taxon>Magnoliidae</taxon>
        <taxon>Laurales</taxon>
        <taxon>Lauraceae</taxon>
        <taxon>Persea</taxon>
    </lineage>
</organism>
<evidence type="ECO:0000313" key="1">
    <source>
        <dbReference type="EMBL" id="KAJ8620757.1"/>
    </source>
</evidence>
<keyword evidence="2" id="KW-1185">Reference proteome</keyword>
<sequence>MIEVSVNWSEIAGSKVRLTSIMHMLFELVLIRLVYGKFLCIYIELVAGVKRPCSSLRVHDLSPSSPAEQLQSPPMVVTCTIFAPHVTWWWRIPSKKKNESRRRAVVVSCSSSKRVHNSLCEGPSCIFVGPLESASKEVLEALYRQARDAYYSGDPLIVDDMFDKVELKLRSYGSKSVVKYPRCSLMRQSTYADAEEDPAQVLALASVWTFLLMLSSLALLIPVVYTIGLAYQDAFGSRLFSNNARSAVDVIAVVNDTLFMGLGSLIGYPIASASVRALEGLWRSDLAALKGSCPNCGEEVFAFVQAEQPSQSRHRADCHVCECTLEFRTKVEQSISRPGRHWVYGRVYLVPGTASKRERWA</sequence>
<evidence type="ECO:0000313" key="2">
    <source>
        <dbReference type="Proteomes" id="UP001234297"/>
    </source>
</evidence>
<protein>
    <submittedName>
        <fullName evidence="1">Uncharacterized protein</fullName>
    </submittedName>
</protein>
<dbReference type="Proteomes" id="UP001234297">
    <property type="component" value="Chromosome 9"/>
</dbReference>
<gene>
    <name evidence="1" type="ORF">MRB53_029286</name>
</gene>
<reference evidence="1 2" key="1">
    <citation type="journal article" date="2022" name="Hortic Res">
        <title>A haplotype resolved chromosomal level avocado genome allows analysis of novel avocado genes.</title>
        <authorList>
            <person name="Nath O."/>
            <person name="Fletcher S.J."/>
            <person name="Hayward A."/>
            <person name="Shaw L.M."/>
            <person name="Masouleh A.K."/>
            <person name="Furtado A."/>
            <person name="Henry R.J."/>
            <person name="Mitter N."/>
        </authorList>
    </citation>
    <scope>NUCLEOTIDE SEQUENCE [LARGE SCALE GENOMIC DNA]</scope>
    <source>
        <strain evidence="2">cv. Hass</strain>
    </source>
</reference>
<dbReference type="EMBL" id="CM056817">
    <property type="protein sequence ID" value="KAJ8620757.1"/>
    <property type="molecule type" value="Genomic_DNA"/>
</dbReference>
<accession>A0ACC2KHY8</accession>
<comment type="caution">
    <text evidence="1">The sequence shown here is derived from an EMBL/GenBank/DDBJ whole genome shotgun (WGS) entry which is preliminary data.</text>
</comment>
<name>A0ACC2KHY8_PERAE</name>